<proteinExistence type="predicted"/>
<feature type="compositionally biased region" description="Acidic residues" evidence="1">
    <location>
        <begin position="103"/>
        <end position="123"/>
    </location>
</feature>
<feature type="compositionally biased region" description="Basic residues" evidence="1">
    <location>
        <begin position="281"/>
        <end position="305"/>
    </location>
</feature>
<feature type="region of interest" description="Disordered" evidence="1">
    <location>
        <begin position="86"/>
        <end position="132"/>
    </location>
</feature>
<evidence type="ECO:0000256" key="1">
    <source>
        <dbReference type="SAM" id="MobiDB-lite"/>
    </source>
</evidence>
<name>A0A7S3ZFS1_9EUKA</name>
<reference evidence="2" key="1">
    <citation type="submission" date="2021-01" db="EMBL/GenBank/DDBJ databases">
        <authorList>
            <person name="Corre E."/>
            <person name="Pelletier E."/>
            <person name="Niang G."/>
            <person name="Scheremetjew M."/>
            <person name="Finn R."/>
            <person name="Kale V."/>
            <person name="Holt S."/>
            <person name="Cochrane G."/>
            <person name="Meng A."/>
            <person name="Brown T."/>
            <person name="Cohen L."/>
        </authorList>
    </citation>
    <scope>NUCLEOTIDE SEQUENCE</scope>
    <source>
        <strain evidence="2">CCCM811</strain>
    </source>
</reference>
<dbReference type="AlphaFoldDB" id="A0A7S3ZFS1"/>
<dbReference type="EMBL" id="HBIV01048682">
    <property type="protein sequence ID" value="CAE0682011.1"/>
    <property type="molecule type" value="Transcribed_RNA"/>
</dbReference>
<accession>A0A7S3ZFS1</accession>
<gene>
    <name evidence="2" type="ORF">LGLO00237_LOCUS33799</name>
</gene>
<feature type="region of interest" description="Disordered" evidence="1">
    <location>
        <begin position="265"/>
        <end position="305"/>
    </location>
</feature>
<protein>
    <submittedName>
        <fullName evidence="2">Uncharacterized protein</fullName>
    </submittedName>
</protein>
<sequence>MIENYWRRGRREKKTFGVRDSTSYSLVVRGCVRNGLALVAELLLKEMNELHMTTPQALRMEVDVALRKFRDDLSLLPRKAIELRDRNLPEKKPSRQKVKDGYSDDEDDDGDAEEDVDMDEDHGADESSIAPQLDPSAAAAKWMIEETAQLLTGRSQEAFIQFVKAPTEDNAWQGFEGLDLEGIFSKLKMMVEDMWNEGHLRRPEADFVKWRLLLSSRKVEEELILEEIMEKKFEEEGGAAGLAWTRDLPKGPEEPWASSARLEELTNKHEKQLPKNLGKVAKARRYRGTRKKGRKTMRKVLKKRR</sequence>
<feature type="compositionally biased region" description="Basic and acidic residues" evidence="1">
    <location>
        <begin position="86"/>
        <end position="102"/>
    </location>
</feature>
<evidence type="ECO:0000313" key="2">
    <source>
        <dbReference type="EMBL" id="CAE0682011.1"/>
    </source>
</evidence>
<organism evidence="2">
    <name type="scientific">Lotharella globosa</name>
    <dbReference type="NCBI Taxonomy" id="91324"/>
    <lineage>
        <taxon>Eukaryota</taxon>
        <taxon>Sar</taxon>
        <taxon>Rhizaria</taxon>
        <taxon>Cercozoa</taxon>
        <taxon>Chlorarachniophyceae</taxon>
        <taxon>Lotharella</taxon>
    </lineage>
</organism>